<organism evidence="1 2">
    <name type="scientific">Choristoneura fumiferana</name>
    <name type="common">Spruce budworm moth</name>
    <name type="synonym">Archips fumiferana</name>
    <dbReference type="NCBI Taxonomy" id="7141"/>
    <lineage>
        <taxon>Eukaryota</taxon>
        <taxon>Metazoa</taxon>
        <taxon>Ecdysozoa</taxon>
        <taxon>Arthropoda</taxon>
        <taxon>Hexapoda</taxon>
        <taxon>Insecta</taxon>
        <taxon>Pterygota</taxon>
        <taxon>Neoptera</taxon>
        <taxon>Endopterygota</taxon>
        <taxon>Lepidoptera</taxon>
        <taxon>Glossata</taxon>
        <taxon>Ditrysia</taxon>
        <taxon>Tortricoidea</taxon>
        <taxon>Tortricidae</taxon>
        <taxon>Tortricinae</taxon>
        <taxon>Choristoneura</taxon>
    </lineage>
</organism>
<comment type="caution">
    <text evidence="1">The sequence shown here is derived from an EMBL/GenBank/DDBJ whole genome shotgun (WGS) entry which is preliminary data.</text>
</comment>
<protein>
    <submittedName>
        <fullName evidence="1">Uncharacterized protein</fullName>
    </submittedName>
</protein>
<dbReference type="Proteomes" id="UP001064048">
    <property type="component" value="Chromosome 10"/>
</dbReference>
<gene>
    <name evidence="1" type="ORF">MSG28_006256</name>
</gene>
<evidence type="ECO:0000313" key="1">
    <source>
        <dbReference type="EMBL" id="KAI8422416.1"/>
    </source>
</evidence>
<proteinExistence type="predicted"/>
<accession>A0ACC0JEB7</accession>
<dbReference type="EMBL" id="CM046110">
    <property type="protein sequence ID" value="KAI8422416.1"/>
    <property type="molecule type" value="Genomic_DNA"/>
</dbReference>
<name>A0ACC0JEB7_CHOFU</name>
<keyword evidence="2" id="KW-1185">Reference proteome</keyword>
<evidence type="ECO:0000313" key="2">
    <source>
        <dbReference type="Proteomes" id="UP001064048"/>
    </source>
</evidence>
<sequence>MEEYFEEFVINATNSTVRPPVYAEPDTLDLLVPLSITYAIIFVAGILGNISTCVVIARNRSMHTATNFYLFSLAISDLMLLVCGLPFEFHRLWNPNMYPLGEAPCIILGLASETAANATVLTITAFTVERYIAICRPFMSHTMSKLSRAVRFIIAIWFLALCTAVPQAMQFGIVSYVDNGQNVSVCTVKGHGVHQVFVISSFVFFVVPMSVITVLYALISVKLRTSRILHPAKKLSVESNGRPAGPVRYRNSASQRRVIRMLVAVALSFFVCWAPFHVQRLLAIYGKSLEHPTDTFYLAEKYRAAALRLACLRAITSGLQRDFIQPCRPLAGNATVFCFNARSATRPTPAAPAQQPPRQQPARRARTQHGDETSVPPASYLVVFFYFMTFLRKALYKPRLVRGVAGLASLSISAWPATPYFPASTVMYYYVKTLVQNYL</sequence>
<reference evidence="1 2" key="1">
    <citation type="journal article" date="2022" name="Genome Biol. Evol.">
        <title>The Spruce Budworm Genome: Reconstructing the Evolutionary History of Antifreeze Proteins.</title>
        <authorList>
            <person name="Beliveau C."/>
            <person name="Gagne P."/>
            <person name="Picq S."/>
            <person name="Vernygora O."/>
            <person name="Keeling C.I."/>
            <person name="Pinkney K."/>
            <person name="Doucet D."/>
            <person name="Wen F."/>
            <person name="Johnston J.S."/>
            <person name="Maaroufi H."/>
            <person name="Boyle B."/>
            <person name="Laroche J."/>
            <person name="Dewar K."/>
            <person name="Juretic N."/>
            <person name="Blackburn G."/>
            <person name="Nisole A."/>
            <person name="Brunet B."/>
            <person name="Brandao M."/>
            <person name="Lumley L."/>
            <person name="Duan J."/>
            <person name="Quan G."/>
            <person name="Lucarotti C.J."/>
            <person name="Roe A.D."/>
            <person name="Sperling F.A.H."/>
            <person name="Levesque R.C."/>
            <person name="Cusson M."/>
        </authorList>
    </citation>
    <scope>NUCLEOTIDE SEQUENCE [LARGE SCALE GENOMIC DNA]</scope>
    <source>
        <strain evidence="1">Glfc:IPQL:Cfum</strain>
    </source>
</reference>